<dbReference type="NCBIfam" id="TIGR03344">
    <property type="entry name" value="VI_effect_Hcp1"/>
    <property type="match status" value="1"/>
</dbReference>
<accession>A0A6P2GCU3</accession>
<keyword evidence="4" id="KW-1185">Reference proteome</keyword>
<dbReference type="Proteomes" id="UP000755577">
    <property type="component" value="Unassembled WGS sequence"/>
</dbReference>
<dbReference type="EMBL" id="CABVLY010000017">
    <property type="protein sequence ID" value="VVU51592.1"/>
    <property type="molecule type" value="Genomic_DNA"/>
</dbReference>
<dbReference type="PANTHER" id="PTHR36152">
    <property type="entry name" value="CYTOPLASMIC PROTEIN-RELATED"/>
    <property type="match status" value="1"/>
</dbReference>
<evidence type="ECO:0000313" key="1">
    <source>
        <dbReference type="EMBL" id="MBM2768264.1"/>
    </source>
</evidence>
<dbReference type="PANTHER" id="PTHR36152:SF5">
    <property type="entry name" value="PROTEIN HCP1"/>
    <property type="match status" value="1"/>
</dbReference>
<dbReference type="InterPro" id="IPR053165">
    <property type="entry name" value="HSI-I_assembly_Hcp1"/>
</dbReference>
<dbReference type="InterPro" id="IPR036624">
    <property type="entry name" value="Hcp1-lik_sf"/>
</dbReference>
<dbReference type="EMBL" id="JAFCIQ010000012">
    <property type="protein sequence ID" value="MBM2768264.1"/>
    <property type="molecule type" value="Genomic_DNA"/>
</dbReference>
<organism evidence="2 3">
    <name type="scientific">Burkholderia anthina</name>
    <dbReference type="NCBI Taxonomy" id="179879"/>
    <lineage>
        <taxon>Bacteria</taxon>
        <taxon>Pseudomonadati</taxon>
        <taxon>Pseudomonadota</taxon>
        <taxon>Betaproteobacteria</taxon>
        <taxon>Burkholderiales</taxon>
        <taxon>Burkholderiaceae</taxon>
        <taxon>Burkholderia</taxon>
        <taxon>Burkholderia cepacia complex</taxon>
    </lineage>
</organism>
<evidence type="ECO:0000313" key="3">
    <source>
        <dbReference type="Proteomes" id="UP000494201"/>
    </source>
</evidence>
<name>A0A6P2GCU3_9BURK</name>
<evidence type="ECO:0000313" key="4">
    <source>
        <dbReference type="Proteomes" id="UP000755577"/>
    </source>
</evidence>
<reference evidence="1 4" key="2">
    <citation type="submission" date="2021-02" db="EMBL/GenBank/DDBJ databases">
        <title>Draft genome of the type strains Burkholderia anthina DSM16086.</title>
        <authorList>
            <person name="Hertel R."/>
            <person name="Meissner J."/>
            <person name="Poehlein A."/>
            <person name="Daniel R."/>
            <person name="Commichau F.M."/>
        </authorList>
    </citation>
    <scope>NUCLEOTIDE SEQUENCE [LARGE SCALE GENOMIC DNA]</scope>
    <source>
        <strain evidence="1 4">DSM 16086</strain>
    </source>
</reference>
<dbReference type="RefSeq" id="WP_096500078.1">
    <property type="nucleotide sequence ID" value="NZ_CABVLY010000017.1"/>
</dbReference>
<reference evidence="2 3" key="1">
    <citation type="submission" date="2019-09" db="EMBL/GenBank/DDBJ databases">
        <authorList>
            <person name="Depoorter E."/>
        </authorList>
    </citation>
    <scope>NUCLEOTIDE SEQUENCE [LARGE SCALE GENOMIC DNA]</scope>
    <source>
        <strain evidence="2">LMG 20980</strain>
    </source>
</reference>
<dbReference type="AlphaFoldDB" id="A0A6P2GCU3"/>
<dbReference type="InterPro" id="IPR008514">
    <property type="entry name" value="T6SS_Hcp"/>
</dbReference>
<protein>
    <submittedName>
        <fullName evidence="2">Type VI secretion system effector, Hcp1 family</fullName>
    </submittedName>
    <submittedName>
        <fullName evidence="1">Type VI secretion system tube protein Hcp</fullName>
    </submittedName>
</protein>
<dbReference type="Proteomes" id="UP000494201">
    <property type="component" value="Unassembled WGS sequence"/>
</dbReference>
<dbReference type="Pfam" id="PF05638">
    <property type="entry name" value="T6SS_HCP"/>
    <property type="match status" value="1"/>
</dbReference>
<sequence>MAADAFIKINGIIGESQDSEHKDDIEVMDWKWSMSQQSNMHAGTGGGAGRAKIDDLIFVHHIDRATPNLAVKCASGEHIDQATLYVRRAGKDAQEYVKIKMTDVVITSVNMLGKRESNGRYEDDRLAEEVRLSFAKFEYEYTPQSQSGASAAAITRSYDIKANKANS</sequence>
<dbReference type="Gene3D" id="2.30.110.20">
    <property type="entry name" value="Hcp1-like"/>
    <property type="match status" value="1"/>
</dbReference>
<dbReference type="GeneID" id="56502371"/>
<evidence type="ECO:0000313" key="2">
    <source>
        <dbReference type="EMBL" id="VVU51592.1"/>
    </source>
</evidence>
<gene>
    <name evidence="2" type="ORF">BAN20980_04314</name>
    <name evidence="1" type="ORF">JQK92_17730</name>
</gene>
<dbReference type="SUPFAM" id="SSF141452">
    <property type="entry name" value="Hcp1-like"/>
    <property type="match status" value="1"/>
</dbReference>
<proteinExistence type="predicted"/>